<sequence>MRTKLMAIAGAGVLVTALGSAATAGVTSQGSDPGAAQTAAAATPPVTLTTGGLVRGTTGRGVDRYSGIPYAAPPLGALRWRAPAPAKSWFGVRDTTRPAAPCLQVANGKQLAGSAEDCLYLNVIRPHRPAKLGPKTLRPVMVWLHGGGNATGDGAEYDPARMADHGDVVVVTLNYRLGLFGFFGHPGLAHSGTFGLLDQQAALRWVQRNALFFGGDPGNVTLFGESAGGVDVCANLVSPAARGLFHRAILQSGSCHLGVPTTAAGGGPVYTMRDGAPFAPVAEVRTEGATLAARIAAGSCAKAARRLDCLRKLPAADLLSVSSGFGLASGTAALPLDGREALRTGRFNRVPVLSGNTSDEARFTTMFVEYLTGREIDAAGYRALLRQTFGADAAAVEKVYPAAPDPALAFAAMDTDRIFACPQQETTRALSRFTRTYAYEFADRTAPTYNLWLTDLPPGASHAAELAYLFDLRSGAPYSGLTPVTLTPAQRRLGDRMIDYWTGFARSGRPDGVDWPPYTVRTPYVRALSTDGDGRIDAAAAHRCAFWTALGG</sequence>
<evidence type="ECO:0000259" key="4">
    <source>
        <dbReference type="Pfam" id="PF00135"/>
    </source>
</evidence>
<dbReference type="HOGENOM" id="CLU_006586_16_4_11"/>
<dbReference type="GO" id="GO:0016787">
    <property type="term" value="F:hydrolase activity"/>
    <property type="evidence" value="ECO:0007669"/>
    <property type="project" value="UniProtKB-KW"/>
</dbReference>
<gene>
    <name evidence="5" type="ordered locus">Kfla_4356</name>
</gene>
<dbReference type="EC" id="3.1.1.-" evidence="3"/>
<dbReference type="AlphaFoldDB" id="D2PVA9"/>
<accession>D2PVA9</accession>
<keyword evidence="6" id="KW-1185">Reference proteome</keyword>
<reference evidence="5 6" key="2">
    <citation type="journal article" date="2010" name="Stand. Genomic Sci.">
        <title>Complete genome sequence of Kribbella flavida type strain (IFO 14399).</title>
        <authorList>
            <person name="Pukall R."/>
            <person name="Lapidus A."/>
            <person name="Glavina Del Rio T."/>
            <person name="Copeland A."/>
            <person name="Tice H."/>
            <person name="Cheng J.-F."/>
            <person name="Lucas S."/>
            <person name="Chen F."/>
            <person name="Nolan M."/>
            <person name="LaButti K."/>
            <person name="Pati A."/>
            <person name="Ivanova N."/>
            <person name="Mavrommatis K."/>
            <person name="Mikhailova N."/>
            <person name="Pitluck S."/>
            <person name="Bruce D."/>
            <person name="Goodwin L."/>
            <person name="Land M."/>
            <person name="Hauser L."/>
            <person name="Chang Y.-J."/>
            <person name="Jeffries C.D."/>
            <person name="Chen A."/>
            <person name="Palaniappan K."/>
            <person name="Chain P."/>
            <person name="Rohde M."/>
            <person name="Goeker M."/>
            <person name="Bristow J."/>
            <person name="Eisen J.A."/>
            <person name="Markowitz V."/>
            <person name="Hugenholtz P."/>
            <person name="Kyrpides N.C."/>
            <person name="Klenk H.-P."/>
            <person name="Brettin T."/>
        </authorList>
    </citation>
    <scope>NUCLEOTIDE SEQUENCE [LARGE SCALE GENOMIC DNA]</scope>
    <source>
        <strain evidence="6">DSM 17836 / JCM 10339 / NBRC 14399</strain>
    </source>
</reference>
<dbReference type="Gene3D" id="3.40.50.1820">
    <property type="entry name" value="alpha/beta hydrolase"/>
    <property type="match status" value="1"/>
</dbReference>
<dbReference type="SUPFAM" id="SSF53474">
    <property type="entry name" value="alpha/beta-Hydrolases"/>
    <property type="match status" value="1"/>
</dbReference>
<name>D2PVA9_KRIFD</name>
<dbReference type="STRING" id="479435.Kfla_4356"/>
<feature type="chain" id="PRO_5039750642" description="Carboxylic ester hydrolase" evidence="3">
    <location>
        <begin position="25"/>
        <end position="552"/>
    </location>
</feature>
<dbReference type="Pfam" id="PF00135">
    <property type="entry name" value="COesterase"/>
    <property type="match status" value="1"/>
</dbReference>
<reference evidence="6" key="1">
    <citation type="submission" date="2009-09" db="EMBL/GenBank/DDBJ databases">
        <title>The complete genome of Kribbella flavida DSM 17836.</title>
        <authorList>
            <consortium name="US DOE Joint Genome Institute (JGI-PGF)"/>
            <person name="Lucas S."/>
            <person name="Copeland A."/>
            <person name="Lapidus A."/>
            <person name="Glavina del Rio T."/>
            <person name="Dalin E."/>
            <person name="Tice H."/>
            <person name="Bruce D."/>
            <person name="Goodwin L."/>
            <person name="Pitluck S."/>
            <person name="Kyrpides N."/>
            <person name="Mavromatis K."/>
            <person name="Ivanova N."/>
            <person name="Saunders E."/>
            <person name="Brettin T."/>
            <person name="Detter J.C."/>
            <person name="Han C."/>
            <person name="Larimer F."/>
            <person name="Land M."/>
            <person name="Hauser L."/>
            <person name="Markowitz V."/>
            <person name="Cheng J.-F."/>
            <person name="Hugenholtz P."/>
            <person name="Woyke T."/>
            <person name="Wu D."/>
            <person name="Pukall R."/>
            <person name="Klenk H.-P."/>
            <person name="Eisen J.A."/>
        </authorList>
    </citation>
    <scope>NUCLEOTIDE SEQUENCE [LARGE SCALE GENOMIC DNA]</scope>
    <source>
        <strain evidence="6">DSM 17836 / JCM 10339 / NBRC 14399</strain>
    </source>
</reference>
<protein>
    <recommendedName>
        <fullName evidence="3">Carboxylic ester hydrolase</fullName>
        <ecNumber evidence="3">3.1.1.-</ecNumber>
    </recommendedName>
</protein>
<dbReference type="InterPro" id="IPR019826">
    <property type="entry name" value="Carboxylesterase_B_AS"/>
</dbReference>
<dbReference type="EMBL" id="CP001736">
    <property type="protein sequence ID" value="ADB33390.1"/>
    <property type="molecule type" value="Genomic_DNA"/>
</dbReference>
<dbReference type="eggNOG" id="COG2272">
    <property type="taxonomic scope" value="Bacteria"/>
</dbReference>
<dbReference type="PROSITE" id="PS00941">
    <property type="entry name" value="CARBOXYLESTERASE_B_2"/>
    <property type="match status" value="1"/>
</dbReference>
<keyword evidence="3" id="KW-0732">Signal</keyword>
<dbReference type="InterPro" id="IPR050309">
    <property type="entry name" value="Type-B_Carboxylest/Lipase"/>
</dbReference>
<feature type="signal peptide" evidence="3">
    <location>
        <begin position="1"/>
        <end position="24"/>
    </location>
</feature>
<dbReference type="InterPro" id="IPR002018">
    <property type="entry name" value="CarbesteraseB"/>
</dbReference>
<dbReference type="PROSITE" id="PS00122">
    <property type="entry name" value="CARBOXYLESTERASE_B_1"/>
    <property type="match status" value="1"/>
</dbReference>
<dbReference type="OrthoDB" id="3199405at2"/>
<dbReference type="KEGG" id="kfl:Kfla_4356"/>
<dbReference type="ESTHER" id="krifd-d2pva9">
    <property type="family name" value="Carb_B_Bacteria"/>
</dbReference>
<feature type="domain" description="Carboxylesterase type B" evidence="4">
    <location>
        <begin position="46"/>
        <end position="547"/>
    </location>
</feature>
<proteinExistence type="inferred from homology"/>
<dbReference type="InterPro" id="IPR029058">
    <property type="entry name" value="AB_hydrolase_fold"/>
</dbReference>
<organism evidence="5 6">
    <name type="scientific">Kribbella flavida (strain DSM 17836 / JCM 10339 / NBRC 14399)</name>
    <dbReference type="NCBI Taxonomy" id="479435"/>
    <lineage>
        <taxon>Bacteria</taxon>
        <taxon>Bacillati</taxon>
        <taxon>Actinomycetota</taxon>
        <taxon>Actinomycetes</taxon>
        <taxon>Propionibacteriales</taxon>
        <taxon>Kribbellaceae</taxon>
        <taxon>Kribbella</taxon>
    </lineage>
</organism>
<dbReference type="Proteomes" id="UP000007967">
    <property type="component" value="Chromosome"/>
</dbReference>
<dbReference type="InterPro" id="IPR019819">
    <property type="entry name" value="Carboxylesterase_B_CS"/>
</dbReference>
<dbReference type="PANTHER" id="PTHR11559">
    <property type="entry name" value="CARBOXYLESTERASE"/>
    <property type="match status" value="1"/>
</dbReference>
<dbReference type="RefSeq" id="WP_012921944.1">
    <property type="nucleotide sequence ID" value="NC_013729.1"/>
</dbReference>
<evidence type="ECO:0000313" key="5">
    <source>
        <dbReference type="EMBL" id="ADB33390.1"/>
    </source>
</evidence>
<evidence type="ECO:0000256" key="1">
    <source>
        <dbReference type="ARBA" id="ARBA00005964"/>
    </source>
</evidence>
<evidence type="ECO:0000313" key="6">
    <source>
        <dbReference type="Proteomes" id="UP000007967"/>
    </source>
</evidence>
<evidence type="ECO:0000256" key="3">
    <source>
        <dbReference type="RuleBase" id="RU361235"/>
    </source>
</evidence>
<comment type="similarity">
    <text evidence="1 3">Belongs to the type-B carboxylesterase/lipase family.</text>
</comment>
<evidence type="ECO:0000256" key="2">
    <source>
        <dbReference type="ARBA" id="ARBA00022801"/>
    </source>
</evidence>
<keyword evidence="2 3" id="KW-0378">Hydrolase</keyword>